<comment type="caution">
    <text evidence="1">The sequence shown here is derived from an EMBL/GenBank/DDBJ whole genome shotgun (WGS) entry which is preliminary data.</text>
</comment>
<evidence type="ECO:0000313" key="1">
    <source>
        <dbReference type="EMBL" id="KEQ56232.1"/>
    </source>
</evidence>
<accession>A0A081RM09</accession>
<dbReference type="InterPro" id="IPR036874">
    <property type="entry name" value="Carbonic_anhydrase_sf"/>
</dbReference>
<organism evidence="1 2">
    <name type="scientific">Marine Group I thaumarchaeote SCGC AAA799-N04</name>
    <dbReference type="NCBI Taxonomy" id="1502293"/>
    <lineage>
        <taxon>Archaea</taxon>
        <taxon>Nitrososphaerota</taxon>
        <taxon>Marine Group I</taxon>
    </lineage>
</organism>
<sequence length="123" mass="13448">MAEGKFATSVTCMDGRIQLPLAKWIKENYSVDYVDAITEPGVDKKVADNSDLESIKTKVGISINAHKSELIVVSGHYDCAGNPVSDEEHKSQIKKGVEVISSWNTGAKVIGVWVDDTWNINVL</sequence>
<dbReference type="GO" id="GO:0004089">
    <property type="term" value="F:carbonate dehydratase activity"/>
    <property type="evidence" value="ECO:0007669"/>
    <property type="project" value="InterPro"/>
</dbReference>
<keyword evidence="2" id="KW-1185">Reference proteome</keyword>
<dbReference type="AlphaFoldDB" id="A0A081RM09"/>
<protein>
    <recommendedName>
        <fullName evidence="3">Carbonic anhydrase protein</fullName>
    </recommendedName>
</protein>
<evidence type="ECO:0008006" key="3">
    <source>
        <dbReference type="Google" id="ProtNLM"/>
    </source>
</evidence>
<dbReference type="Proteomes" id="UP000028059">
    <property type="component" value="Unassembled WGS sequence"/>
</dbReference>
<dbReference type="GO" id="GO:0008270">
    <property type="term" value="F:zinc ion binding"/>
    <property type="evidence" value="ECO:0007669"/>
    <property type="project" value="InterPro"/>
</dbReference>
<reference evidence="1 2" key="1">
    <citation type="submission" date="2014-06" db="EMBL/GenBank/DDBJ databases">
        <authorList>
            <person name="Ngugi D.K."/>
            <person name="Blom J."/>
            <person name="Alam I."/>
            <person name="Rashid M."/>
            <person name="Ba Alawi W."/>
            <person name="Zhang G."/>
            <person name="Hikmawan T."/>
            <person name="Guan Y."/>
            <person name="Antunes A."/>
            <person name="Siam R."/>
            <person name="ElDorry H."/>
            <person name="Bajic V."/>
            <person name="Stingl U."/>
        </authorList>
    </citation>
    <scope>NUCLEOTIDE SEQUENCE [LARGE SCALE GENOMIC DNA]</scope>
    <source>
        <strain evidence="1">SCGC AAA799-N04</strain>
    </source>
</reference>
<dbReference type="SUPFAM" id="SSF53056">
    <property type="entry name" value="beta-carbonic anhydrase, cab"/>
    <property type="match status" value="1"/>
</dbReference>
<dbReference type="InterPro" id="IPR046871">
    <property type="entry name" value="Pro_CA_2"/>
</dbReference>
<gene>
    <name evidence="1" type="ORF">AAA799N04_01352</name>
</gene>
<dbReference type="EMBL" id="JOKN01000027">
    <property type="protein sequence ID" value="KEQ56232.1"/>
    <property type="molecule type" value="Genomic_DNA"/>
</dbReference>
<dbReference type="Pfam" id="PF20393">
    <property type="entry name" value="Pro_CA_2"/>
    <property type="match status" value="1"/>
</dbReference>
<proteinExistence type="predicted"/>
<dbReference type="PATRIC" id="fig|1502293.3.peg.1252"/>
<evidence type="ECO:0000313" key="2">
    <source>
        <dbReference type="Proteomes" id="UP000028059"/>
    </source>
</evidence>
<name>A0A081RM09_9ARCH</name>